<dbReference type="InterPro" id="IPR000073">
    <property type="entry name" value="AB_hydrolase_1"/>
</dbReference>
<dbReference type="AlphaFoldDB" id="A0A5D3KYP5"/>
<keyword evidence="4" id="KW-1185">Reference proteome</keyword>
<accession>A0A5D3KYP5</accession>
<dbReference type="Pfam" id="PF00561">
    <property type="entry name" value="Abhydrolase_1"/>
    <property type="match status" value="1"/>
</dbReference>
<dbReference type="InterPro" id="IPR008220">
    <property type="entry name" value="HAT_MetX-like"/>
</dbReference>
<evidence type="ECO:0000313" key="3">
    <source>
        <dbReference type="EMBL" id="TYL98448.1"/>
    </source>
</evidence>
<dbReference type="SUPFAM" id="SSF53474">
    <property type="entry name" value="alpha/beta-Hydrolases"/>
    <property type="match status" value="1"/>
</dbReference>
<feature type="active site" evidence="1">
    <location>
        <position position="314"/>
    </location>
</feature>
<dbReference type="GO" id="GO:0016747">
    <property type="term" value="F:acyltransferase activity, transferring groups other than amino-acyl groups"/>
    <property type="evidence" value="ECO:0007669"/>
    <property type="project" value="InterPro"/>
</dbReference>
<protein>
    <submittedName>
        <fullName evidence="3">Alpha/beta fold hydrolase</fullName>
    </submittedName>
</protein>
<organism evidence="3 4">
    <name type="scientific">Bradyrhizobium rifense</name>
    <dbReference type="NCBI Taxonomy" id="515499"/>
    <lineage>
        <taxon>Bacteria</taxon>
        <taxon>Pseudomonadati</taxon>
        <taxon>Pseudomonadota</taxon>
        <taxon>Alphaproteobacteria</taxon>
        <taxon>Hyphomicrobiales</taxon>
        <taxon>Nitrobacteraceae</taxon>
        <taxon>Bradyrhizobium</taxon>
    </lineage>
</organism>
<sequence>MAGQRDYEIFEAGDVALQSGAFFPAMKLAYQTYGTLSPAEDNVILYPTSFSAQHFDTEWLIGPDGVLDPTRYFIIIPNLFGNGLSSSPSNSGNGPFPQLTYHDTIAVQHQLLTERFGITRLALVYGWSMGGMQAYHWAALHPDMVERAAVVCGSARCAPYNHVFLESVKAALTGDPAFRDGRFVERPVAGYRAMGRVYAGWAMSHGFYRDEIWREAGFTSLEDYLVRAWDAAFARRDANDLLAQVGIWQRGDISACAAYDGDFDRALAAIKAHMLLMPGATDRYFDVRDNEDELGKLVNAKSAVLHPIPSLHGHRAGNPVNNRHDKAFLKAEIAALLSK</sequence>
<dbReference type="RefSeq" id="WP_148771243.1">
    <property type="nucleotide sequence ID" value="NZ_VSSS01000012.1"/>
</dbReference>
<feature type="active site" description="Nucleophile" evidence="1">
    <location>
        <position position="128"/>
    </location>
</feature>
<dbReference type="PANTHER" id="PTHR32268">
    <property type="entry name" value="HOMOSERINE O-ACETYLTRANSFERASE"/>
    <property type="match status" value="1"/>
</dbReference>
<feature type="active site" evidence="1">
    <location>
        <position position="282"/>
    </location>
</feature>
<dbReference type="InterPro" id="IPR029058">
    <property type="entry name" value="AB_hydrolase_fold"/>
</dbReference>
<evidence type="ECO:0000313" key="4">
    <source>
        <dbReference type="Proteomes" id="UP000324758"/>
    </source>
</evidence>
<dbReference type="Proteomes" id="UP000324758">
    <property type="component" value="Unassembled WGS sequence"/>
</dbReference>
<evidence type="ECO:0000259" key="2">
    <source>
        <dbReference type="Pfam" id="PF00561"/>
    </source>
</evidence>
<name>A0A5D3KYP5_9BRAD</name>
<dbReference type="NCBIfam" id="NF005757">
    <property type="entry name" value="PRK07581.1"/>
    <property type="match status" value="1"/>
</dbReference>
<reference evidence="3 4" key="1">
    <citation type="submission" date="2019-08" db="EMBL/GenBank/DDBJ databases">
        <title>Bradyrhizobium hipponensis sp. nov., a rhizobium isolated from a Lupinus angustifolius root nodule in Tunisia.</title>
        <authorList>
            <person name="Off K."/>
            <person name="Rejili M."/>
            <person name="Mars M."/>
            <person name="Brachmann A."/>
            <person name="Marin M."/>
        </authorList>
    </citation>
    <scope>NUCLEOTIDE SEQUENCE [LARGE SCALE GENOMIC DNA]</scope>
    <source>
        <strain evidence="3 4">CTAW71</strain>
    </source>
</reference>
<evidence type="ECO:0000256" key="1">
    <source>
        <dbReference type="PIRSR" id="PIRSR000443-1"/>
    </source>
</evidence>
<dbReference type="OrthoDB" id="9800754at2"/>
<gene>
    <name evidence="3" type="ORF">FXB40_05760</name>
</gene>
<dbReference type="PANTHER" id="PTHR32268:SF15">
    <property type="entry name" value="HOMOSERINE ACETYLTRANSFERASE FAMILY PROTEIN (AFU_ORTHOLOGUE AFUA_1G15350)"/>
    <property type="match status" value="1"/>
</dbReference>
<dbReference type="EMBL" id="VSSS01000012">
    <property type="protein sequence ID" value="TYL98448.1"/>
    <property type="molecule type" value="Genomic_DNA"/>
</dbReference>
<dbReference type="PIRSF" id="PIRSF000443">
    <property type="entry name" value="Homoser_Ac_trans"/>
    <property type="match status" value="1"/>
</dbReference>
<feature type="domain" description="AB hydrolase-1" evidence="2">
    <location>
        <begin position="67"/>
        <end position="182"/>
    </location>
</feature>
<dbReference type="GO" id="GO:0016787">
    <property type="term" value="F:hydrolase activity"/>
    <property type="evidence" value="ECO:0007669"/>
    <property type="project" value="UniProtKB-KW"/>
</dbReference>
<proteinExistence type="predicted"/>
<keyword evidence="3" id="KW-0378">Hydrolase</keyword>
<dbReference type="Gene3D" id="3.40.50.1820">
    <property type="entry name" value="alpha/beta hydrolase"/>
    <property type="match status" value="1"/>
</dbReference>
<comment type="caution">
    <text evidence="3">The sequence shown here is derived from an EMBL/GenBank/DDBJ whole genome shotgun (WGS) entry which is preliminary data.</text>
</comment>